<proteinExistence type="predicted"/>
<name>A0A1X7GQE2_9SPHN</name>
<dbReference type="Proteomes" id="UP000192934">
    <property type="component" value="Chromosome I"/>
</dbReference>
<dbReference type="RefSeq" id="WP_085218721.1">
    <property type="nucleotide sequence ID" value="NZ_LT840185.1"/>
</dbReference>
<evidence type="ECO:0000256" key="1">
    <source>
        <dbReference type="SAM" id="SignalP"/>
    </source>
</evidence>
<evidence type="ECO:0000313" key="4">
    <source>
        <dbReference type="Proteomes" id="UP000192934"/>
    </source>
</evidence>
<dbReference type="STRING" id="941907.SAMN06295910_2095"/>
<dbReference type="InterPro" id="IPR011059">
    <property type="entry name" value="Metal-dep_hydrolase_composite"/>
</dbReference>
<dbReference type="SUPFAM" id="SSF51338">
    <property type="entry name" value="Composite domain of metallo-dependent hydrolases"/>
    <property type="match status" value="1"/>
</dbReference>
<dbReference type="Gene3D" id="2.30.40.10">
    <property type="entry name" value="Urease, subunit C, domain 1"/>
    <property type="match status" value="1"/>
</dbReference>
<gene>
    <name evidence="3" type="ORF">SAMN06295910_2095</name>
</gene>
<dbReference type="InterPro" id="IPR032466">
    <property type="entry name" value="Metal_Hydrolase"/>
</dbReference>
<feature type="chain" id="PRO_5012530292" evidence="1">
    <location>
        <begin position="19"/>
        <end position="556"/>
    </location>
</feature>
<dbReference type="GO" id="GO:0016812">
    <property type="term" value="F:hydrolase activity, acting on carbon-nitrogen (but not peptide) bonds, in cyclic amides"/>
    <property type="evidence" value="ECO:0007669"/>
    <property type="project" value="TreeGrafter"/>
</dbReference>
<dbReference type="InterPro" id="IPR013108">
    <property type="entry name" value="Amidohydro_3"/>
</dbReference>
<protein>
    <submittedName>
        <fullName evidence="3">N-acyl-D-amino-acid deacylase</fullName>
    </submittedName>
</protein>
<dbReference type="InterPro" id="IPR023100">
    <property type="entry name" value="D-aminoacylase_insert_dom_sf"/>
</dbReference>
<keyword evidence="1" id="KW-0732">Signal</keyword>
<accession>A0A1X7GQE2</accession>
<dbReference type="GO" id="GO:0005829">
    <property type="term" value="C:cytosol"/>
    <property type="evidence" value="ECO:0007669"/>
    <property type="project" value="TreeGrafter"/>
</dbReference>
<dbReference type="PANTHER" id="PTHR11647">
    <property type="entry name" value="HYDRANTOINASE/DIHYDROPYRIMIDINASE FAMILY MEMBER"/>
    <property type="match status" value="1"/>
</dbReference>
<dbReference type="Pfam" id="PF07969">
    <property type="entry name" value="Amidohydro_3"/>
    <property type="match status" value="1"/>
</dbReference>
<dbReference type="SUPFAM" id="SSF51556">
    <property type="entry name" value="Metallo-dependent hydrolases"/>
    <property type="match status" value="1"/>
</dbReference>
<sequence>MLRSIIALALAAASPALAADYDIIIRGGSVYDGTGAAPVAADVAVEGDRIAAIGDLKGKTADRLIDANGMAVTPGFINMLSWANVSLIQDGRSMSDIKQGVTLEVMGEGWSMGPWNDEMKAVETKGQDAFKFDIGWTSLGDYLTYMEKRGISTNIASFVGAATVRIHEVGRDNRKATPEQMVAMQDLVRQAMREGAMGVGSSLIYAPGNFADTDELVALTAAAHEFGGGYISHLRSESGRYEQAVDELLEIGRRTGAPVQIYHMKPGGQANWHKSAPMLAKLSKAREDGIDVTANIYPYIAGATGLYATMPLWVQEGGHDAWVARLKDPATRAKVIAEMRAEPEGWENLMRDAGGPEKVLLLDFKNPKLQPLTGKTLAAVAKERGTSPEDTIIDLIIEDDSRVGAAFFHMSEENIRRNIAWPWTMVGSDAGSVATEGLFLNSNPHPRAYGTFARFLGKYVRDEKVIPLPEAIRRLTALPAAQLKIKERGQLKPGFYADIVVFDPKAIADKATFEKPHQYAVGVRDVLVNGIAVLKDGEHTGAKPGRAVRGPGWTGK</sequence>
<dbReference type="PANTHER" id="PTHR11647:SF1">
    <property type="entry name" value="COLLAPSIN RESPONSE MEDIATOR PROTEIN"/>
    <property type="match status" value="1"/>
</dbReference>
<dbReference type="GO" id="GO:0016811">
    <property type="term" value="F:hydrolase activity, acting on carbon-nitrogen (but not peptide) bonds, in linear amides"/>
    <property type="evidence" value="ECO:0007669"/>
    <property type="project" value="InterPro"/>
</dbReference>
<evidence type="ECO:0000313" key="3">
    <source>
        <dbReference type="EMBL" id="SMF73018.1"/>
    </source>
</evidence>
<dbReference type="CDD" id="cd01297">
    <property type="entry name" value="D-aminoacylase"/>
    <property type="match status" value="1"/>
</dbReference>
<feature type="signal peptide" evidence="1">
    <location>
        <begin position="1"/>
        <end position="18"/>
    </location>
</feature>
<dbReference type="OrthoDB" id="9766983at2"/>
<dbReference type="AlphaFoldDB" id="A0A1X7GQE2"/>
<dbReference type="EMBL" id="LT840185">
    <property type="protein sequence ID" value="SMF73018.1"/>
    <property type="molecule type" value="Genomic_DNA"/>
</dbReference>
<dbReference type="Gene3D" id="3.20.20.140">
    <property type="entry name" value="Metal-dependent hydrolases"/>
    <property type="match status" value="1"/>
</dbReference>
<dbReference type="Gene3D" id="3.30.1490.130">
    <property type="entry name" value="D-aminoacylase. Domain 3"/>
    <property type="match status" value="1"/>
</dbReference>
<dbReference type="InterPro" id="IPR050378">
    <property type="entry name" value="Metallo-dep_Hydrolases_sf"/>
</dbReference>
<organism evidence="3 4">
    <name type="scientific">Allosphingosinicella indica</name>
    <dbReference type="NCBI Taxonomy" id="941907"/>
    <lineage>
        <taxon>Bacteria</taxon>
        <taxon>Pseudomonadati</taxon>
        <taxon>Pseudomonadota</taxon>
        <taxon>Alphaproteobacteria</taxon>
        <taxon>Sphingomonadales</taxon>
        <taxon>Sphingomonadaceae</taxon>
        <taxon>Allosphingosinicella</taxon>
    </lineage>
</organism>
<keyword evidence="4" id="KW-1185">Reference proteome</keyword>
<evidence type="ECO:0000259" key="2">
    <source>
        <dbReference type="Pfam" id="PF07969"/>
    </source>
</evidence>
<feature type="domain" description="Amidohydrolase 3" evidence="2">
    <location>
        <begin position="64"/>
        <end position="530"/>
    </location>
</feature>
<reference evidence="4" key="1">
    <citation type="submission" date="2017-04" db="EMBL/GenBank/DDBJ databases">
        <authorList>
            <person name="Varghese N."/>
            <person name="Submissions S."/>
        </authorList>
    </citation>
    <scope>NUCLEOTIDE SEQUENCE [LARGE SCALE GENOMIC DNA]</scope>
    <source>
        <strain evidence="4">Dd16</strain>
    </source>
</reference>